<protein>
    <submittedName>
        <fullName evidence="2">Uncharacterized protein</fullName>
    </submittedName>
</protein>
<dbReference type="EMBL" id="QXFV01007827">
    <property type="protein sequence ID" value="KAE8957881.1"/>
    <property type="molecule type" value="Genomic_DNA"/>
</dbReference>
<dbReference type="EMBL" id="QXFU01008038">
    <property type="protein sequence ID" value="KAE8957241.1"/>
    <property type="molecule type" value="Genomic_DNA"/>
</dbReference>
<reference evidence="4 5" key="1">
    <citation type="submission" date="2018-09" db="EMBL/GenBank/DDBJ databases">
        <title>Genomic investigation of the strawberry pathogen Phytophthora fragariae indicates pathogenicity is determined by transcriptional variation in three key races.</title>
        <authorList>
            <person name="Adams T.M."/>
            <person name="Armitage A.D."/>
            <person name="Sobczyk M.K."/>
            <person name="Bates H.J."/>
            <person name="Dunwell J.M."/>
            <person name="Nellist C.F."/>
            <person name="Harrison R.J."/>
        </authorList>
    </citation>
    <scope>NUCLEOTIDE SEQUENCE [LARGE SCALE GENOMIC DNA]</scope>
    <source>
        <strain evidence="3 4">SCRP249</strain>
        <strain evidence="2 5">SCRP324</strain>
    </source>
</reference>
<proteinExistence type="predicted"/>
<keyword evidence="1" id="KW-0812">Transmembrane</keyword>
<accession>A0A6A3GJU6</accession>
<keyword evidence="1" id="KW-0472">Membrane</keyword>
<dbReference type="AlphaFoldDB" id="A0A6A3GJU6"/>
<evidence type="ECO:0000313" key="2">
    <source>
        <dbReference type="EMBL" id="KAE8957241.1"/>
    </source>
</evidence>
<keyword evidence="1" id="KW-1133">Transmembrane helix</keyword>
<evidence type="ECO:0000313" key="3">
    <source>
        <dbReference type="EMBL" id="KAE8957881.1"/>
    </source>
</evidence>
<evidence type="ECO:0000313" key="4">
    <source>
        <dbReference type="Proteomes" id="UP000429607"/>
    </source>
</evidence>
<gene>
    <name evidence="3" type="ORF">PR001_g31223</name>
    <name evidence="2" type="ORF">PR002_g31227</name>
</gene>
<evidence type="ECO:0000313" key="5">
    <source>
        <dbReference type="Proteomes" id="UP000435112"/>
    </source>
</evidence>
<feature type="transmembrane region" description="Helical" evidence="1">
    <location>
        <begin position="6"/>
        <end position="24"/>
    </location>
</feature>
<evidence type="ECO:0000256" key="1">
    <source>
        <dbReference type="SAM" id="Phobius"/>
    </source>
</evidence>
<dbReference type="Proteomes" id="UP000429607">
    <property type="component" value="Unassembled WGS sequence"/>
</dbReference>
<comment type="caution">
    <text evidence="2">The sequence shown here is derived from an EMBL/GenBank/DDBJ whole genome shotgun (WGS) entry which is preliminary data.</text>
</comment>
<sequence>MQTALARRWCWIFMVLGSVDLVAWMRVRLLRCLGALSLSLSGMGELGTFGFKHAAKAVWWLCSWLHTNVGQTLFQDDLAPVCALQLLVLRASARSQCYDGQGFEGSIHRPLVFVLVIQ</sequence>
<organism evidence="2 5">
    <name type="scientific">Phytophthora rubi</name>
    <dbReference type="NCBI Taxonomy" id="129364"/>
    <lineage>
        <taxon>Eukaryota</taxon>
        <taxon>Sar</taxon>
        <taxon>Stramenopiles</taxon>
        <taxon>Oomycota</taxon>
        <taxon>Peronosporomycetes</taxon>
        <taxon>Peronosporales</taxon>
        <taxon>Peronosporaceae</taxon>
        <taxon>Phytophthora</taxon>
    </lineage>
</organism>
<name>A0A6A3GJU6_9STRA</name>
<dbReference type="Proteomes" id="UP000435112">
    <property type="component" value="Unassembled WGS sequence"/>
</dbReference>